<organism evidence="2 3">
    <name type="scientific">Nocardioides panaciterrulae</name>
    <dbReference type="NCBI Taxonomy" id="661492"/>
    <lineage>
        <taxon>Bacteria</taxon>
        <taxon>Bacillati</taxon>
        <taxon>Actinomycetota</taxon>
        <taxon>Actinomycetes</taxon>
        <taxon>Propionibacteriales</taxon>
        <taxon>Nocardioidaceae</taxon>
        <taxon>Nocardioides</taxon>
    </lineage>
</organism>
<dbReference type="InterPro" id="IPR001932">
    <property type="entry name" value="PPM-type_phosphatase-like_dom"/>
</dbReference>
<dbReference type="SMART" id="SM00331">
    <property type="entry name" value="PP2C_SIG"/>
    <property type="match status" value="1"/>
</dbReference>
<gene>
    <name evidence="2" type="ORF">BJZ21_000750</name>
</gene>
<keyword evidence="2" id="KW-0378">Hydrolase</keyword>
<dbReference type="SUPFAM" id="SSF81606">
    <property type="entry name" value="PP2C-like"/>
    <property type="match status" value="1"/>
</dbReference>
<keyword evidence="3" id="KW-1185">Reference proteome</keyword>
<dbReference type="AlphaFoldDB" id="A0A7Y9E478"/>
<evidence type="ECO:0000259" key="1">
    <source>
        <dbReference type="PROSITE" id="PS51746"/>
    </source>
</evidence>
<comment type="caution">
    <text evidence="2">The sequence shown here is derived from an EMBL/GenBank/DDBJ whole genome shotgun (WGS) entry which is preliminary data.</text>
</comment>
<dbReference type="PROSITE" id="PS51746">
    <property type="entry name" value="PPM_2"/>
    <property type="match status" value="1"/>
</dbReference>
<proteinExistence type="predicted"/>
<dbReference type="Proteomes" id="UP000535511">
    <property type="component" value="Unassembled WGS sequence"/>
</dbReference>
<sequence>MTEQMRGVELHHGAATDVGRVREVNEDAYLAAPPVFVVADGMGGHDGGDVASTIVVEEFARLAEEGYDPSRGADAVAATLRECQDRIERFGAEQRARGAHGFHAGTTAVAALLVEDDGVPKWLLANLGDSRAYRFHDGALEQVSVDHSVVQELVDAGVITPEDAAVHPERHVVTRALGGGDRVEADYFLLPLPSVERLLLCSDGVSGMIDDAEIGAILGGTADPRDAADEVVAAALRAGGRDNATALVVDVVGWTNEHSYDSERQRVSLEQKLGALP</sequence>
<dbReference type="InterPro" id="IPR036457">
    <property type="entry name" value="PPM-type-like_dom_sf"/>
</dbReference>
<evidence type="ECO:0000313" key="2">
    <source>
        <dbReference type="EMBL" id="NYD40667.1"/>
    </source>
</evidence>
<dbReference type="RefSeq" id="WP_246298445.1">
    <property type="nucleotide sequence ID" value="NZ_JACCBG010000001.1"/>
</dbReference>
<protein>
    <submittedName>
        <fullName evidence="2">Protein phosphatase</fullName>
        <ecNumber evidence="2">3.1.3.16</ecNumber>
    </submittedName>
</protein>
<dbReference type="InterPro" id="IPR015655">
    <property type="entry name" value="PP2C"/>
</dbReference>
<feature type="domain" description="PPM-type phosphatase" evidence="1">
    <location>
        <begin position="11"/>
        <end position="251"/>
    </location>
</feature>
<accession>A0A7Y9E478</accession>
<dbReference type="SMART" id="SM00332">
    <property type="entry name" value="PP2Cc"/>
    <property type="match status" value="1"/>
</dbReference>
<name>A0A7Y9E478_9ACTN</name>
<dbReference type="EMBL" id="JACCBG010000001">
    <property type="protein sequence ID" value="NYD40667.1"/>
    <property type="molecule type" value="Genomic_DNA"/>
</dbReference>
<dbReference type="Pfam" id="PF13672">
    <property type="entry name" value="PP2C_2"/>
    <property type="match status" value="1"/>
</dbReference>
<dbReference type="GO" id="GO:0004722">
    <property type="term" value="F:protein serine/threonine phosphatase activity"/>
    <property type="evidence" value="ECO:0007669"/>
    <property type="project" value="UniProtKB-EC"/>
</dbReference>
<evidence type="ECO:0000313" key="3">
    <source>
        <dbReference type="Proteomes" id="UP000535511"/>
    </source>
</evidence>
<dbReference type="CDD" id="cd00143">
    <property type="entry name" value="PP2Cc"/>
    <property type="match status" value="1"/>
</dbReference>
<dbReference type="EC" id="3.1.3.16" evidence="2"/>
<reference evidence="2 3" key="1">
    <citation type="submission" date="2020-07" db="EMBL/GenBank/DDBJ databases">
        <title>Sequencing the genomes of 1000 actinobacteria strains.</title>
        <authorList>
            <person name="Klenk H.-P."/>
        </authorList>
    </citation>
    <scope>NUCLEOTIDE SEQUENCE [LARGE SCALE GENOMIC DNA]</scope>
    <source>
        <strain evidence="2 3">DSM 21350</strain>
    </source>
</reference>
<dbReference type="PANTHER" id="PTHR47992">
    <property type="entry name" value="PROTEIN PHOSPHATASE"/>
    <property type="match status" value="1"/>
</dbReference>
<dbReference type="Gene3D" id="3.60.40.10">
    <property type="entry name" value="PPM-type phosphatase domain"/>
    <property type="match status" value="1"/>
</dbReference>